<keyword evidence="2" id="KW-1185">Reference proteome</keyword>
<evidence type="ECO:0000313" key="2">
    <source>
        <dbReference type="Proteomes" id="UP001230268"/>
    </source>
</evidence>
<gene>
    <name evidence="1" type="ORF">BgAZ_206930</name>
</gene>
<proteinExistence type="predicted"/>
<sequence length="874" mass="99169">MLHCSRTGVLVRLLQASEGGITHRSRRWLPGRRFSVLGDLFRKDAPVDRSHVAVSLFDKESVLQDFTANLDALLSRQDVSFKDYVAFLLEAVYPEKDTLPPLSAYSTLKIVNLLDALTYLLHDRDRRVYRAMLDLIAGELSSRSFLNEEKADIDTMKACIKCLSRICSHSQDVTRLIHNINSEVRCKAKTLLSTQRFVEIVGSLAHIVHPSTIDLIVHTCCCSPNLLLSHDLSQAPKMLSKYKIRQEEVIHPLLKHVVEAPCDRFNGNVQLASLFIANVAHMPPMENQEDHITDRPMKRLTSLMVDKLGSYERRDLIFMLNSIPFLKNMPLDSRKHCRDLIIVIIETLGLPLRISDMKVFEKEMAKAIKRLSDEEFMGVIDVITRADIFDDELLCKTRMLQDLLTGRQDADSSTSLIRGSIIQLLASECLKRDIYSRINAETDVTGNIGNTGNSVIPAFIRLLGQIYGIGDRTFENHINRLSACIKNTALNDHSVIDSIVDEVARMDRNLSKHIVKPVFSLLLNVKDSSTSCLKLISKILSFSTLHVEAFNDKADYDGFIESVIVHCRDKCKRIMEDGYISRSECMGTLSQMFLFLVSMVNQGCKVDALIALTSTTENWLLDELRSEDCYILPTTIRNIILLPRGNSCRKYIDEFVQVWVHAEPKDTAKLSLETVLVYILGILKEYASNKGVYNNDGIDTIVEEAKRMLLEFEIDIEKHFGRNTYGHANEKHRDHHVWQANVGLKQLFQSPSEPIDAFVLSKMPTLNKYVDAETYNGLHQRYSNITSLHHLKCHLQQIKAEFTNTGLLLSRSKKEGSEELEKYISIANTVGEYVNRCAMAVEMALPALPNAYLPRKHIQRLVKSALRRFACSST</sequence>
<accession>A0AAD8UST7</accession>
<dbReference type="EMBL" id="JAVEPI010000002">
    <property type="protein sequence ID" value="KAK1443817.1"/>
    <property type="molecule type" value="Genomic_DNA"/>
</dbReference>
<dbReference type="Proteomes" id="UP001230268">
    <property type="component" value="Unassembled WGS sequence"/>
</dbReference>
<protein>
    <submittedName>
        <fullName evidence="1">Uncharacterized protein</fullName>
    </submittedName>
</protein>
<dbReference type="AlphaFoldDB" id="A0AAD8UST7"/>
<comment type="caution">
    <text evidence="1">The sequence shown here is derived from an EMBL/GenBank/DDBJ whole genome shotgun (WGS) entry which is preliminary data.</text>
</comment>
<name>A0AAD8UST7_BABGI</name>
<organism evidence="1 2">
    <name type="scientific">Babesia gibsoni</name>
    <dbReference type="NCBI Taxonomy" id="33632"/>
    <lineage>
        <taxon>Eukaryota</taxon>
        <taxon>Sar</taxon>
        <taxon>Alveolata</taxon>
        <taxon>Apicomplexa</taxon>
        <taxon>Aconoidasida</taxon>
        <taxon>Piroplasmida</taxon>
        <taxon>Babesiidae</taxon>
        <taxon>Babesia</taxon>
    </lineage>
</organism>
<reference evidence="1" key="1">
    <citation type="submission" date="2023-08" db="EMBL/GenBank/DDBJ databases">
        <title>Draft sequence of the Babesia gibsoni genome.</title>
        <authorList>
            <person name="Yamagishi J.Y."/>
            <person name="Xuan X.X."/>
        </authorList>
    </citation>
    <scope>NUCLEOTIDE SEQUENCE</scope>
    <source>
        <strain evidence="1">Azabu</strain>
    </source>
</reference>
<evidence type="ECO:0000313" key="1">
    <source>
        <dbReference type="EMBL" id="KAK1443817.1"/>
    </source>
</evidence>